<organism evidence="6 7">
    <name type="scientific">Hymenochirus boettgeri</name>
    <name type="common">Congo dwarf clawed frog</name>
    <dbReference type="NCBI Taxonomy" id="247094"/>
    <lineage>
        <taxon>Eukaryota</taxon>
        <taxon>Metazoa</taxon>
        <taxon>Chordata</taxon>
        <taxon>Craniata</taxon>
        <taxon>Vertebrata</taxon>
        <taxon>Euteleostomi</taxon>
        <taxon>Amphibia</taxon>
        <taxon>Batrachia</taxon>
        <taxon>Anura</taxon>
        <taxon>Pipoidea</taxon>
        <taxon>Pipidae</taxon>
        <taxon>Pipinae</taxon>
        <taxon>Hymenochirus</taxon>
    </lineage>
</organism>
<accession>A0A8T2IXL9</accession>
<keyword evidence="1" id="KW-0768">Sushi</keyword>
<keyword evidence="2" id="KW-1015">Disulfide bond</keyword>
<dbReference type="Pfam" id="PF00089">
    <property type="entry name" value="Trypsin"/>
    <property type="match status" value="1"/>
</dbReference>
<dbReference type="Gene3D" id="2.10.70.10">
    <property type="entry name" value="Complement Module, domain 1"/>
    <property type="match status" value="1"/>
</dbReference>
<dbReference type="InterPro" id="IPR001314">
    <property type="entry name" value="Peptidase_S1A"/>
</dbReference>
<name>A0A8T2IXL9_9PIPI</name>
<gene>
    <name evidence="6" type="ORF">GDO86_013637</name>
</gene>
<comment type="caution">
    <text evidence="6">The sequence shown here is derived from an EMBL/GenBank/DDBJ whole genome shotgun (WGS) entry which is preliminary data.</text>
</comment>
<feature type="domain" description="Peptidase S1" evidence="5">
    <location>
        <begin position="47"/>
        <end position="290"/>
    </location>
</feature>
<dbReference type="GO" id="GO:0031638">
    <property type="term" value="P:zymogen activation"/>
    <property type="evidence" value="ECO:0007669"/>
    <property type="project" value="TreeGrafter"/>
</dbReference>
<dbReference type="InterPro" id="IPR043504">
    <property type="entry name" value="Peptidase_S1_PA_chymotrypsin"/>
</dbReference>
<reference evidence="6" key="1">
    <citation type="thesis" date="2020" institute="ProQuest LLC" country="789 East Eisenhower Parkway, Ann Arbor, MI, USA">
        <title>Comparative Genomics and Chromosome Evolution.</title>
        <authorList>
            <person name="Mudd A.B."/>
        </authorList>
    </citation>
    <scope>NUCLEOTIDE SEQUENCE</scope>
    <source>
        <strain evidence="6">Female2</strain>
        <tissue evidence="6">Blood</tissue>
    </source>
</reference>
<dbReference type="SMART" id="SM00020">
    <property type="entry name" value="Tryp_SPc"/>
    <property type="match status" value="1"/>
</dbReference>
<evidence type="ECO:0000313" key="7">
    <source>
        <dbReference type="Proteomes" id="UP000812440"/>
    </source>
</evidence>
<keyword evidence="3" id="KW-0325">Glycoprotein</keyword>
<dbReference type="Proteomes" id="UP000812440">
    <property type="component" value="Chromosome 7"/>
</dbReference>
<dbReference type="Gene3D" id="2.40.10.10">
    <property type="entry name" value="Trypsin-like serine proteases"/>
    <property type="match status" value="1"/>
</dbReference>
<evidence type="ECO:0000313" key="6">
    <source>
        <dbReference type="EMBL" id="KAG8435768.1"/>
    </source>
</evidence>
<evidence type="ECO:0000256" key="1">
    <source>
        <dbReference type="ARBA" id="ARBA00022659"/>
    </source>
</evidence>
<proteinExistence type="inferred from homology"/>
<dbReference type="PRINTS" id="PR00722">
    <property type="entry name" value="CHYMOTRYPSIN"/>
</dbReference>
<dbReference type="FunFam" id="2.40.10.10:FF:000002">
    <property type="entry name" value="Transmembrane protease serine"/>
    <property type="match status" value="1"/>
</dbReference>
<dbReference type="SUPFAM" id="SSF50494">
    <property type="entry name" value="Trypsin-like serine proteases"/>
    <property type="match status" value="1"/>
</dbReference>
<evidence type="ECO:0000256" key="2">
    <source>
        <dbReference type="ARBA" id="ARBA00023157"/>
    </source>
</evidence>
<comment type="similarity">
    <text evidence="4">Belongs to the peptidase S1 family. CLIP subfamily.</text>
</comment>
<dbReference type="AlphaFoldDB" id="A0A8T2IXL9"/>
<dbReference type="PANTHER" id="PTHR24255:SF25">
    <property type="entry name" value="COMPLEMENT C1R SUBCOMPONENT"/>
    <property type="match status" value="1"/>
</dbReference>
<dbReference type="PROSITE" id="PS50240">
    <property type="entry name" value="TRYPSIN_DOM"/>
    <property type="match status" value="1"/>
</dbReference>
<dbReference type="OrthoDB" id="9985152at2759"/>
<keyword evidence="7" id="KW-1185">Reference proteome</keyword>
<protein>
    <recommendedName>
        <fullName evidence="5">Peptidase S1 domain-containing protein</fullName>
    </recommendedName>
</protein>
<dbReference type="InterPro" id="IPR009003">
    <property type="entry name" value="Peptidase_S1_PA"/>
</dbReference>
<evidence type="ECO:0000256" key="4">
    <source>
        <dbReference type="ARBA" id="ARBA00024195"/>
    </source>
</evidence>
<dbReference type="PANTHER" id="PTHR24255">
    <property type="entry name" value="COMPLEMENT COMPONENT 1, S SUBCOMPONENT-RELATED"/>
    <property type="match status" value="1"/>
</dbReference>
<dbReference type="GO" id="GO:0072562">
    <property type="term" value="C:blood microparticle"/>
    <property type="evidence" value="ECO:0007669"/>
    <property type="project" value="TreeGrafter"/>
</dbReference>
<dbReference type="GO" id="GO:0004252">
    <property type="term" value="F:serine-type endopeptidase activity"/>
    <property type="evidence" value="ECO:0007669"/>
    <property type="project" value="InterPro"/>
</dbReference>
<evidence type="ECO:0000256" key="3">
    <source>
        <dbReference type="ARBA" id="ARBA00023180"/>
    </source>
</evidence>
<dbReference type="CDD" id="cd00190">
    <property type="entry name" value="Tryp_SPc"/>
    <property type="match status" value="1"/>
</dbReference>
<sequence>MVTPTGSETYTCSAQRTWKDDNGGVQIPVCLPVCGNPNNPVQSSRRIILGKKADAGNFPWQVLLVTNGRGGGVLIGEQWVLTAAHVLISEEDKKQENDTANMHVFMGKLDVRDMVKVGNYPVESFHVHPSYRPGTFDHDIGLIRLRDPIVMNQNVSPICLPLPEDEDYLYQADRNGYVSGFGRTENNTIANKLRYVNVPVASRQECQNFLDRKKSQQALTRNMFCAGFPESSIVKSDACEGDSGGGYTTNDRQGNWVVTGLVSWGIDCGKGYGIYTKASNYLDWIQSYMGEEVPLRAL</sequence>
<dbReference type="FunFam" id="2.40.10.10:FF:000068">
    <property type="entry name" value="transmembrane protease serine 2"/>
    <property type="match status" value="1"/>
</dbReference>
<evidence type="ECO:0000259" key="5">
    <source>
        <dbReference type="PROSITE" id="PS50240"/>
    </source>
</evidence>
<dbReference type="EMBL" id="JAACNH010000008">
    <property type="protein sequence ID" value="KAG8435768.1"/>
    <property type="molecule type" value="Genomic_DNA"/>
</dbReference>
<dbReference type="InterPro" id="IPR001254">
    <property type="entry name" value="Trypsin_dom"/>
</dbReference>